<gene>
    <name evidence="1" type="ORF">FB45DRAFT_900364</name>
</gene>
<evidence type="ECO:0000313" key="1">
    <source>
        <dbReference type="EMBL" id="KAJ7641503.1"/>
    </source>
</evidence>
<dbReference type="Proteomes" id="UP001221142">
    <property type="component" value="Unassembled WGS sequence"/>
</dbReference>
<reference evidence="1" key="1">
    <citation type="submission" date="2023-03" db="EMBL/GenBank/DDBJ databases">
        <title>Massive genome expansion in bonnet fungi (Mycena s.s.) driven by repeated elements and novel gene families across ecological guilds.</title>
        <authorList>
            <consortium name="Lawrence Berkeley National Laboratory"/>
            <person name="Harder C.B."/>
            <person name="Miyauchi S."/>
            <person name="Viragh M."/>
            <person name="Kuo A."/>
            <person name="Thoen E."/>
            <person name="Andreopoulos B."/>
            <person name="Lu D."/>
            <person name="Skrede I."/>
            <person name="Drula E."/>
            <person name="Henrissat B."/>
            <person name="Morin E."/>
            <person name="Kohler A."/>
            <person name="Barry K."/>
            <person name="LaButti K."/>
            <person name="Morin E."/>
            <person name="Salamov A."/>
            <person name="Lipzen A."/>
            <person name="Mereny Z."/>
            <person name="Hegedus B."/>
            <person name="Baldrian P."/>
            <person name="Stursova M."/>
            <person name="Weitz H."/>
            <person name="Taylor A."/>
            <person name="Grigoriev I.V."/>
            <person name="Nagy L.G."/>
            <person name="Martin F."/>
            <person name="Kauserud H."/>
        </authorList>
    </citation>
    <scope>NUCLEOTIDE SEQUENCE</scope>
    <source>
        <strain evidence="1">9284</strain>
    </source>
</reference>
<organism evidence="1 2">
    <name type="scientific">Roridomyces roridus</name>
    <dbReference type="NCBI Taxonomy" id="1738132"/>
    <lineage>
        <taxon>Eukaryota</taxon>
        <taxon>Fungi</taxon>
        <taxon>Dikarya</taxon>
        <taxon>Basidiomycota</taxon>
        <taxon>Agaricomycotina</taxon>
        <taxon>Agaricomycetes</taxon>
        <taxon>Agaricomycetidae</taxon>
        <taxon>Agaricales</taxon>
        <taxon>Marasmiineae</taxon>
        <taxon>Mycenaceae</taxon>
        <taxon>Roridomyces</taxon>
    </lineage>
</organism>
<evidence type="ECO:0000313" key="2">
    <source>
        <dbReference type="Proteomes" id="UP001221142"/>
    </source>
</evidence>
<dbReference type="SUPFAM" id="SSF52047">
    <property type="entry name" value="RNI-like"/>
    <property type="match status" value="1"/>
</dbReference>
<dbReference type="AlphaFoldDB" id="A0AAD7C7M4"/>
<sequence>MHSPATPSRPFQYDSDGDAIMHDVVFELPDQRCLQLSPIFRLSDDVLYELVMSLVGEPSRESFKCAVRLAHVCRLWRSIVVHGPLFWRYIPWNRRDSPETVESFLRLSQDRPVTLALKPPVLSNHVVDVLGRHSRRVSTLILTVADFLCLSSALAGLSTLRWTSLERYQAVVKSDFIPGTFTAISSPAKPHSSESLPRYDVPIGPSNFSITTLSFNYTALRLDQIFRLIETAQPTLQCLKLYFQGREGLIPRHHWRLIHGPTLDLPALRSMELGYDDALSLIPLISRIRLPHLESLSLHDFGSAPAHDTPKGIGRKHIRSLHPGVPRLTQLLTAVIAAIPIPSPMTALRLTHLYDSQEPASALVPLLATFGPRLRSLHLSNCASQDLRALGVCMSSAKRPWRKLERLVVHDMDYTGPFECLWVRQSQKCRKLKELDLKPYLLLPAMEVLECFAETVKV</sequence>
<accession>A0AAD7C7M4</accession>
<proteinExistence type="predicted"/>
<dbReference type="Gene3D" id="3.80.10.10">
    <property type="entry name" value="Ribonuclease Inhibitor"/>
    <property type="match status" value="1"/>
</dbReference>
<dbReference type="InterPro" id="IPR032675">
    <property type="entry name" value="LRR_dom_sf"/>
</dbReference>
<keyword evidence="2" id="KW-1185">Reference proteome</keyword>
<comment type="caution">
    <text evidence="1">The sequence shown here is derived from an EMBL/GenBank/DDBJ whole genome shotgun (WGS) entry which is preliminary data.</text>
</comment>
<name>A0AAD7C7M4_9AGAR</name>
<dbReference type="EMBL" id="JARKIF010000004">
    <property type="protein sequence ID" value="KAJ7641503.1"/>
    <property type="molecule type" value="Genomic_DNA"/>
</dbReference>
<evidence type="ECO:0008006" key="3">
    <source>
        <dbReference type="Google" id="ProtNLM"/>
    </source>
</evidence>
<protein>
    <recommendedName>
        <fullName evidence="3">F-box domain-containing protein</fullName>
    </recommendedName>
</protein>